<feature type="domain" description="BZIP" evidence="3">
    <location>
        <begin position="173"/>
        <end position="233"/>
    </location>
</feature>
<feature type="region of interest" description="Disordered" evidence="1">
    <location>
        <begin position="438"/>
        <end position="472"/>
    </location>
</feature>
<dbReference type="Pfam" id="PF00170">
    <property type="entry name" value="bZIP_1"/>
    <property type="match status" value="1"/>
</dbReference>
<dbReference type="PROSITE" id="PS50217">
    <property type="entry name" value="BZIP"/>
    <property type="match status" value="1"/>
</dbReference>
<name>A0AAF0TU88_SOLVR</name>
<proteinExistence type="predicted"/>
<dbReference type="Gene3D" id="1.20.5.170">
    <property type="match status" value="1"/>
</dbReference>
<dbReference type="InterPro" id="IPR004827">
    <property type="entry name" value="bZIP"/>
</dbReference>
<dbReference type="CDD" id="cd14704">
    <property type="entry name" value="bZIP_HY5-like"/>
    <property type="match status" value="1"/>
</dbReference>
<keyword evidence="2" id="KW-0812">Transmembrane</keyword>
<evidence type="ECO:0000313" key="5">
    <source>
        <dbReference type="Proteomes" id="UP001234989"/>
    </source>
</evidence>
<dbReference type="EMBL" id="CP133615">
    <property type="protein sequence ID" value="WMV25568.1"/>
    <property type="molecule type" value="Genomic_DNA"/>
</dbReference>
<dbReference type="PANTHER" id="PTHR37616">
    <property type="entry name" value="BZIP TRANSCRIPTION FACTOR 60-LIKE"/>
    <property type="match status" value="1"/>
</dbReference>
<dbReference type="SUPFAM" id="SSF57959">
    <property type="entry name" value="Leucine zipper domain"/>
    <property type="match status" value="1"/>
</dbReference>
<dbReference type="GO" id="GO:0003700">
    <property type="term" value="F:DNA-binding transcription factor activity"/>
    <property type="evidence" value="ECO:0007669"/>
    <property type="project" value="InterPro"/>
</dbReference>
<protein>
    <recommendedName>
        <fullName evidence="3">BZIP domain-containing protein</fullName>
    </recommendedName>
</protein>
<feature type="compositionally biased region" description="Basic and acidic residues" evidence="1">
    <location>
        <begin position="451"/>
        <end position="464"/>
    </location>
</feature>
<dbReference type="PANTHER" id="PTHR37616:SF3">
    <property type="entry name" value="BZIP DOMAIN-CONTAINING PROTEIN"/>
    <property type="match status" value="1"/>
</dbReference>
<dbReference type="SMART" id="SM00338">
    <property type="entry name" value="BRLZ"/>
    <property type="match status" value="1"/>
</dbReference>
<dbReference type="InterPro" id="IPR046347">
    <property type="entry name" value="bZIP_sf"/>
</dbReference>
<evidence type="ECO:0000256" key="2">
    <source>
        <dbReference type="SAM" id="Phobius"/>
    </source>
</evidence>
<reference evidence="4" key="1">
    <citation type="submission" date="2023-08" db="EMBL/GenBank/DDBJ databases">
        <title>A de novo genome assembly of Solanum verrucosum Schlechtendal, a Mexican diploid species geographically isolated from the other diploid A-genome species in potato relatives.</title>
        <authorList>
            <person name="Hosaka K."/>
        </authorList>
    </citation>
    <scope>NUCLEOTIDE SEQUENCE</scope>
    <source>
        <tissue evidence="4">Young leaves</tissue>
    </source>
</reference>
<feature type="transmembrane region" description="Helical" evidence="2">
    <location>
        <begin position="276"/>
        <end position="295"/>
    </location>
</feature>
<feature type="region of interest" description="Disordered" evidence="1">
    <location>
        <begin position="166"/>
        <end position="195"/>
    </location>
</feature>
<keyword evidence="2" id="KW-1133">Transmembrane helix</keyword>
<dbReference type="Proteomes" id="UP001234989">
    <property type="component" value="Chromosome 4"/>
</dbReference>
<evidence type="ECO:0000259" key="3">
    <source>
        <dbReference type="PROSITE" id="PS50217"/>
    </source>
</evidence>
<sequence>MTATYQENVKDFPMEFQNVNFMIDDIILDESFNDIFPNPTNDDAFQNPSCLSDCLGSEPSLESSQMNPNSFGQPKSQLIRTFDDASGTIKSTSEYCLGEALASNKPVHFSLNLENNSVKGGVVEQKLKLEGVNANISNYSDLLKKRNVDSNNVSKHQKSTLFSFSDNVNNDKDKKKMARKIRNRESAHLSRKRKKHYDEELEDKFRILHSTIQHFNAKLSSEMAENATLKAQLGGSQVPLVSIPKLKSQALAPAPKSRKKVEKNKSEVKTKKVTSVSFLGVLFFMLLFGWLVPLLKVRYGGMREPFLSEESLYVLASEKAMVSHGSDDKKNREPGLAVPGDLSTSIPGIHPCLYRSPAVGERVLGSKEKENVKETMQQWYLEGVAGLLLSLDMCKKVFEFNASCSAPQSIVPVTNARDISMEEIQNGTRLHRNRRILNGPPVSLSRPSHSISEEKIGTNGKRENVNTVTTQA</sequence>
<gene>
    <name evidence="4" type="ORF">MTR67_018953</name>
</gene>
<dbReference type="AlphaFoldDB" id="A0AAF0TU88"/>
<keyword evidence="2" id="KW-0472">Membrane</keyword>
<accession>A0AAF0TU88</accession>
<organism evidence="4 5">
    <name type="scientific">Solanum verrucosum</name>
    <dbReference type="NCBI Taxonomy" id="315347"/>
    <lineage>
        <taxon>Eukaryota</taxon>
        <taxon>Viridiplantae</taxon>
        <taxon>Streptophyta</taxon>
        <taxon>Embryophyta</taxon>
        <taxon>Tracheophyta</taxon>
        <taxon>Spermatophyta</taxon>
        <taxon>Magnoliopsida</taxon>
        <taxon>eudicotyledons</taxon>
        <taxon>Gunneridae</taxon>
        <taxon>Pentapetalae</taxon>
        <taxon>asterids</taxon>
        <taxon>lamiids</taxon>
        <taxon>Solanales</taxon>
        <taxon>Solanaceae</taxon>
        <taxon>Solanoideae</taxon>
        <taxon>Solaneae</taxon>
        <taxon>Solanum</taxon>
    </lineage>
</organism>
<evidence type="ECO:0000256" key="1">
    <source>
        <dbReference type="SAM" id="MobiDB-lite"/>
    </source>
</evidence>
<evidence type="ECO:0000313" key="4">
    <source>
        <dbReference type="EMBL" id="WMV25568.1"/>
    </source>
</evidence>
<keyword evidence="5" id="KW-1185">Reference proteome</keyword>